<comment type="caution">
    <text evidence="2">The sequence shown here is derived from an EMBL/GenBank/DDBJ whole genome shotgun (WGS) entry which is preliminary data.</text>
</comment>
<feature type="non-terminal residue" evidence="2">
    <location>
        <position position="87"/>
    </location>
</feature>
<feature type="region of interest" description="Disordered" evidence="1">
    <location>
        <begin position="59"/>
        <end position="87"/>
    </location>
</feature>
<dbReference type="Proteomes" id="UP001432322">
    <property type="component" value="Unassembled WGS sequence"/>
</dbReference>
<protein>
    <submittedName>
        <fullName evidence="2">Uncharacterized protein</fullName>
    </submittedName>
</protein>
<feature type="compositionally biased region" description="Polar residues" evidence="1">
    <location>
        <begin position="1"/>
        <end position="32"/>
    </location>
</feature>
<evidence type="ECO:0000256" key="1">
    <source>
        <dbReference type="SAM" id="MobiDB-lite"/>
    </source>
</evidence>
<evidence type="ECO:0000313" key="2">
    <source>
        <dbReference type="EMBL" id="GMT31179.1"/>
    </source>
</evidence>
<organism evidence="2 3">
    <name type="scientific">Pristionchus fissidentatus</name>
    <dbReference type="NCBI Taxonomy" id="1538716"/>
    <lineage>
        <taxon>Eukaryota</taxon>
        <taxon>Metazoa</taxon>
        <taxon>Ecdysozoa</taxon>
        <taxon>Nematoda</taxon>
        <taxon>Chromadorea</taxon>
        <taxon>Rhabditida</taxon>
        <taxon>Rhabditina</taxon>
        <taxon>Diplogasteromorpha</taxon>
        <taxon>Diplogasteroidea</taxon>
        <taxon>Neodiplogasteridae</taxon>
        <taxon>Pristionchus</taxon>
    </lineage>
</organism>
<feature type="region of interest" description="Disordered" evidence="1">
    <location>
        <begin position="1"/>
        <end position="41"/>
    </location>
</feature>
<name>A0AAV5WN63_9BILA</name>
<dbReference type="AlphaFoldDB" id="A0AAV5WN63"/>
<accession>A0AAV5WN63</accession>
<feature type="compositionally biased region" description="Polar residues" evidence="1">
    <location>
        <begin position="71"/>
        <end position="81"/>
    </location>
</feature>
<sequence>MAQGKSNTRNKSEKSSASNISNKSRKSATPTKDTVICPGSSERMAVQEVARANHLTALSGSALTGLATTRPPWSQSGTSTRPTRKCA</sequence>
<gene>
    <name evidence="2" type="ORF">PFISCL1PPCAC_22476</name>
</gene>
<evidence type="ECO:0000313" key="3">
    <source>
        <dbReference type="Proteomes" id="UP001432322"/>
    </source>
</evidence>
<reference evidence="2" key="1">
    <citation type="submission" date="2023-10" db="EMBL/GenBank/DDBJ databases">
        <title>Genome assembly of Pristionchus species.</title>
        <authorList>
            <person name="Yoshida K."/>
            <person name="Sommer R.J."/>
        </authorList>
    </citation>
    <scope>NUCLEOTIDE SEQUENCE</scope>
    <source>
        <strain evidence="2">RS5133</strain>
    </source>
</reference>
<dbReference type="EMBL" id="BTSY01000006">
    <property type="protein sequence ID" value="GMT31179.1"/>
    <property type="molecule type" value="Genomic_DNA"/>
</dbReference>
<proteinExistence type="predicted"/>
<keyword evidence="3" id="KW-1185">Reference proteome</keyword>